<feature type="non-terminal residue" evidence="1">
    <location>
        <position position="1"/>
    </location>
</feature>
<reference evidence="1" key="2">
    <citation type="journal article" date="2014" name="ISME J.">
        <title>Microbial stratification in low pH oxic and suboxic macroscopic growths along an acid mine drainage.</title>
        <authorList>
            <person name="Mendez-Garcia C."/>
            <person name="Mesa V."/>
            <person name="Sprenger R.R."/>
            <person name="Richter M."/>
            <person name="Diez M.S."/>
            <person name="Solano J."/>
            <person name="Bargiela R."/>
            <person name="Golyshina O.V."/>
            <person name="Manteca A."/>
            <person name="Ramos J.L."/>
            <person name="Gallego J.R."/>
            <person name="Llorente I."/>
            <person name="Martins Dos Santos V.A."/>
            <person name="Jensen O.N."/>
            <person name="Pelaez A.I."/>
            <person name="Sanchez J."/>
            <person name="Ferrer M."/>
        </authorList>
    </citation>
    <scope>NUCLEOTIDE SEQUENCE</scope>
</reference>
<sequence length="105" mass="11759">IQISEVAGKESQVLLSDLYKYDYRNMGQSPMLPSVTYRDQLSKLLGIPPPDILAEENLRAEILMQLNSMGKTSMSDISEAVRNYYINPNELLSSIGIHGQPVVFI</sequence>
<reference evidence="1" key="1">
    <citation type="submission" date="2013-08" db="EMBL/GenBank/DDBJ databases">
        <authorList>
            <person name="Mendez C."/>
            <person name="Richter M."/>
            <person name="Ferrer M."/>
            <person name="Sanchez J."/>
        </authorList>
    </citation>
    <scope>NUCLEOTIDE SEQUENCE</scope>
</reference>
<dbReference type="AlphaFoldDB" id="T0Y632"/>
<accession>T0Y632</accession>
<evidence type="ECO:0000313" key="1">
    <source>
        <dbReference type="EMBL" id="EQD27357.1"/>
    </source>
</evidence>
<proteinExistence type="predicted"/>
<dbReference type="EMBL" id="AUZY01012886">
    <property type="protein sequence ID" value="EQD27357.1"/>
    <property type="molecule type" value="Genomic_DNA"/>
</dbReference>
<gene>
    <name evidence="1" type="ORF">B1B_19183</name>
</gene>
<organism evidence="1">
    <name type="scientific">mine drainage metagenome</name>
    <dbReference type="NCBI Taxonomy" id="410659"/>
    <lineage>
        <taxon>unclassified sequences</taxon>
        <taxon>metagenomes</taxon>
        <taxon>ecological metagenomes</taxon>
    </lineage>
</organism>
<comment type="caution">
    <text evidence="1">The sequence shown here is derived from an EMBL/GenBank/DDBJ whole genome shotgun (WGS) entry which is preliminary data.</text>
</comment>
<name>T0Y632_9ZZZZ</name>
<protein>
    <submittedName>
        <fullName evidence="1">Type II secretion system protein E</fullName>
    </submittedName>
</protein>